<dbReference type="OrthoDB" id="312280at2157"/>
<dbReference type="PANTHER" id="PTHR21621:SF0">
    <property type="entry name" value="BETA-CITRYLGLUTAMATE SYNTHASE B-RELATED"/>
    <property type="match status" value="1"/>
</dbReference>
<dbReference type="InterPro" id="IPR013651">
    <property type="entry name" value="ATP-grasp_RimK-type"/>
</dbReference>
<comment type="caution">
    <text evidence="3">The sequence shown here is derived from an EMBL/GenBank/DDBJ whole genome shotgun (WGS) entry which is preliminary data.</text>
</comment>
<dbReference type="SUPFAM" id="SSF56059">
    <property type="entry name" value="Glutathione synthetase ATP-binding domain-like"/>
    <property type="match status" value="1"/>
</dbReference>
<name>A0A8J8GIR9_9EURY</name>
<gene>
    <name evidence="3" type="ORF">HT576_05080</name>
</gene>
<dbReference type="PROSITE" id="PS50975">
    <property type="entry name" value="ATP_GRASP"/>
    <property type="match status" value="1"/>
</dbReference>
<keyword evidence="1" id="KW-0547">Nucleotide-binding</keyword>
<evidence type="ECO:0000313" key="3">
    <source>
        <dbReference type="EMBL" id="NUB90411.1"/>
    </source>
</evidence>
<dbReference type="RefSeq" id="WP_174701428.1">
    <property type="nucleotide sequence ID" value="NZ_JABURA010000001.1"/>
</dbReference>
<dbReference type="GO" id="GO:0046872">
    <property type="term" value="F:metal ion binding"/>
    <property type="evidence" value="ECO:0007669"/>
    <property type="project" value="InterPro"/>
</dbReference>
<dbReference type="EMBL" id="JABURA010000001">
    <property type="protein sequence ID" value="NUB90411.1"/>
    <property type="molecule type" value="Genomic_DNA"/>
</dbReference>
<dbReference type="Proteomes" id="UP000728647">
    <property type="component" value="Unassembled WGS sequence"/>
</dbReference>
<dbReference type="GO" id="GO:0016879">
    <property type="term" value="F:ligase activity, forming carbon-nitrogen bonds"/>
    <property type="evidence" value="ECO:0007669"/>
    <property type="project" value="TreeGrafter"/>
</dbReference>
<dbReference type="GO" id="GO:0005737">
    <property type="term" value="C:cytoplasm"/>
    <property type="evidence" value="ECO:0007669"/>
    <property type="project" value="TreeGrafter"/>
</dbReference>
<feature type="domain" description="ATP-grasp" evidence="2">
    <location>
        <begin position="90"/>
        <end position="288"/>
    </location>
</feature>
<sequence>MIDLAVANAKQTFRRMQEPLSERGIRVHHVPVRERTIALGDPPWDPDDYDVGFVYPGRLMEGGVADALLEIPWLNDHETVLTSRNKAEVIARLERADLPVPESVYVSNDVGEAELTAVFERFDPPVVVKPNSTTRGVGVAKAHDLDSFLGICDYLSLVHDYKATGDQSFLVQEYLSDATDYRVMVLEGEYVGAVERRLPDEAVAEGQWKHNVHRGAEATGVELPEEYRELAERVADELEIPFLGVDLLETDDRLVVNETNARPTIDDETKYEPDFYDRLADAIRTAADRQ</sequence>
<keyword evidence="1" id="KW-0067">ATP-binding</keyword>
<dbReference type="Gene3D" id="3.30.1490.20">
    <property type="entry name" value="ATP-grasp fold, A domain"/>
    <property type="match status" value="1"/>
</dbReference>
<protein>
    <submittedName>
        <fullName evidence="3">RimK family alpha-L-glutamate ligase</fullName>
    </submittedName>
</protein>
<dbReference type="GO" id="GO:0005524">
    <property type="term" value="F:ATP binding"/>
    <property type="evidence" value="ECO:0007669"/>
    <property type="project" value="UniProtKB-UniRule"/>
</dbReference>
<dbReference type="Gene3D" id="3.30.470.20">
    <property type="entry name" value="ATP-grasp fold, B domain"/>
    <property type="match status" value="1"/>
</dbReference>
<reference evidence="3" key="1">
    <citation type="submission" date="2020-06" db="EMBL/GenBank/DDBJ databases">
        <title>Haloterrigena sp. nov., an extremely halophilic archaeon isolated from a saline sediment.</title>
        <authorList>
            <person name="Liu B.-B."/>
        </authorList>
    </citation>
    <scope>NUCLEOTIDE SEQUENCE</scope>
    <source>
        <strain evidence="3">SYSU A121-1</strain>
    </source>
</reference>
<dbReference type="PANTHER" id="PTHR21621">
    <property type="entry name" value="RIBOSOMAL PROTEIN S6 MODIFICATION PROTEIN"/>
    <property type="match status" value="1"/>
</dbReference>
<evidence type="ECO:0000259" key="2">
    <source>
        <dbReference type="PROSITE" id="PS50975"/>
    </source>
</evidence>
<organism evidence="3 4">
    <name type="scientific">Haloterrigena gelatinilytica</name>
    <dbReference type="NCBI Taxonomy" id="2741724"/>
    <lineage>
        <taxon>Archaea</taxon>
        <taxon>Methanobacteriati</taxon>
        <taxon>Methanobacteriota</taxon>
        <taxon>Stenosarchaea group</taxon>
        <taxon>Halobacteria</taxon>
        <taxon>Halobacteriales</taxon>
        <taxon>Natrialbaceae</taxon>
        <taxon>Haloterrigena</taxon>
    </lineage>
</organism>
<evidence type="ECO:0000256" key="1">
    <source>
        <dbReference type="PROSITE-ProRule" id="PRU00409"/>
    </source>
</evidence>
<dbReference type="InterPro" id="IPR011761">
    <property type="entry name" value="ATP-grasp"/>
</dbReference>
<dbReference type="InterPro" id="IPR013815">
    <property type="entry name" value="ATP_grasp_subdomain_1"/>
</dbReference>
<proteinExistence type="predicted"/>
<evidence type="ECO:0000313" key="4">
    <source>
        <dbReference type="Proteomes" id="UP000728647"/>
    </source>
</evidence>
<dbReference type="Pfam" id="PF08443">
    <property type="entry name" value="RimK"/>
    <property type="match status" value="1"/>
</dbReference>
<keyword evidence="3" id="KW-0436">Ligase</keyword>
<accession>A0A8J8GIR9</accession>
<dbReference type="AlphaFoldDB" id="A0A8J8GIR9"/>